<dbReference type="EMBL" id="CAUOFW020009057">
    <property type="protein sequence ID" value="CAK9184707.1"/>
    <property type="molecule type" value="Genomic_DNA"/>
</dbReference>
<proteinExistence type="predicted"/>
<dbReference type="PANTHER" id="PTHR23077">
    <property type="entry name" value="AAA-FAMILY ATPASE"/>
    <property type="match status" value="1"/>
</dbReference>
<dbReference type="Pfam" id="PF00004">
    <property type="entry name" value="AAA"/>
    <property type="match status" value="1"/>
</dbReference>
<dbReference type="AlphaFoldDB" id="A0ABC8UUU6"/>
<reference evidence="2 3" key="1">
    <citation type="submission" date="2024-02" db="EMBL/GenBank/DDBJ databases">
        <authorList>
            <person name="Vignale AGUSTIN F."/>
            <person name="Sosa J E."/>
            <person name="Modenutti C."/>
        </authorList>
    </citation>
    <scope>NUCLEOTIDE SEQUENCE [LARGE SCALE GENOMIC DNA]</scope>
</reference>
<name>A0ABC8UUU6_9AQUA</name>
<dbReference type="InterPro" id="IPR003959">
    <property type="entry name" value="ATPase_AAA_core"/>
</dbReference>
<dbReference type="InterPro" id="IPR050168">
    <property type="entry name" value="AAA_ATPase_domain"/>
</dbReference>
<feature type="domain" description="ATPase AAA-type core" evidence="1">
    <location>
        <begin position="9"/>
        <end position="78"/>
    </location>
</feature>
<dbReference type="Proteomes" id="UP001642360">
    <property type="component" value="Unassembled WGS sequence"/>
</dbReference>
<dbReference type="SUPFAM" id="SSF52540">
    <property type="entry name" value="P-loop containing nucleoside triphosphate hydrolases"/>
    <property type="match status" value="1"/>
</dbReference>
<keyword evidence="3" id="KW-1185">Reference proteome</keyword>
<protein>
    <recommendedName>
        <fullName evidence="1">ATPase AAA-type core domain-containing protein</fullName>
    </recommendedName>
</protein>
<accession>A0ABC8UUU6</accession>
<comment type="caution">
    <text evidence="2">The sequence shown here is derived from an EMBL/GenBank/DDBJ whole genome shotgun (WGS) entry which is preliminary data.</text>
</comment>
<evidence type="ECO:0000313" key="3">
    <source>
        <dbReference type="Proteomes" id="UP001642360"/>
    </source>
</evidence>
<evidence type="ECO:0000259" key="1">
    <source>
        <dbReference type="Pfam" id="PF00004"/>
    </source>
</evidence>
<evidence type="ECO:0000313" key="2">
    <source>
        <dbReference type="EMBL" id="CAK9184707.1"/>
    </source>
</evidence>
<dbReference type="Gene3D" id="3.40.50.300">
    <property type="entry name" value="P-loop containing nucleotide triphosphate hydrolases"/>
    <property type="match status" value="1"/>
</dbReference>
<dbReference type="InterPro" id="IPR027417">
    <property type="entry name" value="P-loop_NTPase"/>
</dbReference>
<sequence>MHNSFCIQVFIDELDAIAPARKDGSEELSHRMVATLLNLMDGIGRTDGLLVIAATNRPDSVEPALRRPGRFDREIEIGDLKSFFLL</sequence>
<organism evidence="2 3">
    <name type="scientific">Ilex paraguariensis</name>
    <name type="common">yerba mate</name>
    <dbReference type="NCBI Taxonomy" id="185542"/>
    <lineage>
        <taxon>Eukaryota</taxon>
        <taxon>Viridiplantae</taxon>
        <taxon>Streptophyta</taxon>
        <taxon>Embryophyta</taxon>
        <taxon>Tracheophyta</taxon>
        <taxon>Spermatophyta</taxon>
        <taxon>Magnoliopsida</taxon>
        <taxon>eudicotyledons</taxon>
        <taxon>Gunneridae</taxon>
        <taxon>Pentapetalae</taxon>
        <taxon>asterids</taxon>
        <taxon>campanulids</taxon>
        <taxon>Aquifoliales</taxon>
        <taxon>Aquifoliaceae</taxon>
        <taxon>Ilex</taxon>
    </lineage>
</organism>
<gene>
    <name evidence="2" type="ORF">ILEXP_LOCUS55060</name>
</gene>